<dbReference type="OrthoDB" id="8399956at2"/>
<feature type="domain" description="N-acetyltransferase" evidence="5">
    <location>
        <begin position="6"/>
        <end position="156"/>
    </location>
</feature>
<keyword evidence="2 4" id="KW-0808">Transferase</keyword>
<dbReference type="PANTHER" id="PTHR37817">
    <property type="entry name" value="N-ACETYLTRANSFERASE EIS"/>
    <property type="match status" value="1"/>
</dbReference>
<dbReference type="Proteomes" id="UP000199651">
    <property type="component" value="Unassembled WGS sequence"/>
</dbReference>
<feature type="binding site" evidence="4">
    <location>
        <begin position="85"/>
        <end position="87"/>
    </location>
    <ligand>
        <name>acetyl-CoA</name>
        <dbReference type="ChEBI" id="CHEBI:57288"/>
    </ligand>
</feature>
<dbReference type="InterPro" id="IPR022902">
    <property type="entry name" value="NAcTrfase_Eis"/>
</dbReference>
<keyword evidence="7" id="KW-1185">Reference proteome</keyword>
<dbReference type="InterPro" id="IPR016181">
    <property type="entry name" value="Acyl_CoA_acyltransferase"/>
</dbReference>
<gene>
    <name evidence="6" type="ORF">SAMN05192558_103485</name>
</gene>
<dbReference type="AlphaFoldDB" id="A0A1H0KHJ0"/>
<protein>
    <submittedName>
        <fullName evidence="6">Predicted acetyltransferase</fullName>
    </submittedName>
</protein>
<dbReference type="InterPro" id="IPR041380">
    <property type="entry name" value="Acetyltransf_17"/>
</dbReference>
<proteinExistence type="inferred from homology"/>
<evidence type="ECO:0000256" key="1">
    <source>
        <dbReference type="ARBA" id="ARBA00009213"/>
    </source>
</evidence>
<dbReference type="NCBIfam" id="NF002367">
    <property type="entry name" value="PRK01346.1-4"/>
    <property type="match status" value="1"/>
</dbReference>
<feature type="binding site" evidence="4">
    <location>
        <begin position="122"/>
        <end position="123"/>
    </location>
    <ligand>
        <name>acetyl-CoA</name>
        <dbReference type="ChEBI" id="CHEBI:57288"/>
    </ligand>
</feature>
<accession>A0A1H0KHJ0</accession>
<dbReference type="Pfam" id="PF13530">
    <property type="entry name" value="SCP2_2"/>
    <property type="match status" value="1"/>
</dbReference>
<comment type="subunit">
    <text evidence="4">Homohexamer; trimer of dimers.</text>
</comment>
<dbReference type="GO" id="GO:0034069">
    <property type="term" value="F:aminoglycoside N-acetyltransferase activity"/>
    <property type="evidence" value="ECO:0007669"/>
    <property type="project" value="TreeGrafter"/>
</dbReference>
<dbReference type="STRING" id="504798.SAMN05421871_102564"/>
<dbReference type="Gene3D" id="3.30.1050.10">
    <property type="entry name" value="SCP2 sterol-binding domain"/>
    <property type="match status" value="1"/>
</dbReference>
<dbReference type="InterPro" id="IPR051554">
    <property type="entry name" value="Acetyltransferase_Eis"/>
</dbReference>
<organism evidence="6 7">
    <name type="scientific">Actinokineospora alba</name>
    <dbReference type="NCBI Taxonomy" id="504798"/>
    <lineage>
        <taxon>Bacteria</taxon>
        <taxon>Bacillati</taxon>
        <taxon>Actinomycetota</taxon>
        <taxon>Actinomycetes</taxon>
        <taxon>Pseudonocardiales</taxon>
        <taxon>Pseudonocardiaceae</taxon>
        <taxon>Actinokineospora</taxon>
    </lineage>
</organism>
<comment type="similarity">
    <text evidence="1 4">Belongs to the acetyltransferase Eis family.</text>
</comment>
<dbReference type="HAMAP" id="MF_01812">
    <property type="entry name" value="Eis"/>
    <property type="match status" value="1"/>
</dbReference>
<dbReference type="GO" id="GO:0030649">
    <property type="term" value="P:aminoglycoside antibiotic catabolic process"/>
    <property type="evidence" value="ECO:0007669"/>
    <property type="project" value="TreeGrafter"/>
</dbReference>
<dbReference type="InterPro" id="IPR025559">
    <property type="entry name" value="Eis_dom"/>
</dbReference>
<dbReference type="RefSeq" id="WP_091372691.1">
    <property type="nucleotide sequence ID" value="NZ_FNDV01000002.1"/>
</dbReference>
<sequence>MANDDYSIRPLTDDDLPEFAGVLAKAFLNDDHVDSVVESERTVFEPERSLALVADGRFAGVGQILTRSVCVPGRGQTPVAAVTSVGVATDHRRRGVLTRLMRAQLHGLHESGAEPIAALWASEAAIYGRFGYGLATDFVNYEITAKTPFRPGIDLGVDRVRELPREEALPVIRPLYDRYAENRVGALGRGAGHWEYHFLDLENRRGGGSRLRFAVHPDGYVAYRVKNGWTDRGPDGRVLVRELVANTPQAYAALARHLLDIDLVQWVDVNAGVDDPLPWLLQTPRAAKCSRYDGMFVRLVDIDRALCARGYASAVDVVLEVADEFCPWNAGRWRFTVDADGAAEVTRSTDEPDVSTSTTDLAAAFLGGTRIATLAAAGRVREHTPGAVAALSAAFLAEREPACVEVF</sequence>
<keyword evidence="3 4" id="KW-0012">Acyltransferase</keyword>
<dbReference type="InterPro" id="IPR000182">
    <property type="entry name" value="GNAT_dom"/>
</dbReference>
<dbReference type="Gene3D" id="3.40.630.30">
    <property type="match status" value="2"/>
</dbReference>
<dbReference type="EMBL" id="FNJB01000003">
    <property type="protein sequence ID" value="SDO55293.1"/>
    <property type="molecule type" value="Genomic_DNA"/>
</dbReference>
<evidence type="ECO:0000259" key="5">
    <source>
        <dbReference type="PROSITE" id="PS51186"/>
    </source>
</evidence>
<feature type="binding site" evidence="4">
    <location>
        <begin position="93"/>
        <end position="98"/>
    </location>
    <ligand>
        <name>acetyl-CoA</name>
        <dbReference type="ChEBI" id="CHEBI:57288"/>
    </ligand>
</feature>
<dbReference type="SUPFAM" id="SSF55718">
    <property type="entry name" value="SCP-like"/>
    <property type="match status" value="1"/>
</dbReference>
<feature type="active site" description="Proton donor" evidence="4">
    <location>
        <position position="127"/>
    </location>
</feature>
<evidence type="ECO:0000256" key="4">
    <source>
        <dbReference type="HAMAP-Rule" id="MF_01812"/>
    </source>
</evidence>
<reference evidence="7" key="1">
    <citation type="submission" date="2016-10" db="EMBL/GenBank/DDBJ databases">
        <authorList>
            <person name="Varghese N."/>
            <person name="Submissions S."/>
        </authorList>
    </citation>
    <scope>NUCLEOTIDE SEQUENCE [LARGE SCALE GENOMIC DNA]</scope>
    <source>
        <strain evidence="7">IBRC-M 10655</strain>
    </source>
</reference>
<evidence type="ECO:0000313" key="6">
    <source>
        <dbReference type="EMBL" id="SDO55293.1"/>
    </source>
</evidence>
<feature type="active site" description="Proton acceptor; via carboxylate" evidence="4">
    <location>
        <position position="407"/>
    </location>
</feature>
<dbReference type="SUPFAM" id="SSF55729">
    <property type="entry name" value="Acyl-CoA N-acyltransferases (Nat)"/>
    <property type="match status" value="1"/>
</dbReference>
<evidence type="ECO:0000256" key="2">
    <source>
        <dbReference type="ARBA" id="ARBA00022679"/>
    </source>
</evidence>
<dbReference type="PANTHER" id="PTHR37817:SF1">
    <property type="entry name" value="N-ACETYLTRANSFERASE EIS"/>
    <property type="match status" value="1"/>
</dbReference>
<evidence type="ECO:0000313" key="7">
    <source>
        <dbReference type="Proteomes" id="UP000199651"/>
    </source>
</evidence>
<name>A0A1H0KHJ0_9PSEU</name>
<dbReference type="InterPro" id="IPR036527">
    <property type="entry name" value="SCP2_sterol-bd_dom_sf"/>
</dbReference>
<dbReference type="Pfam" id="PF13527">
    <property type="entry name" value="Acetyltransf_9"/>
    <property type="match status" value="1"/>
</dbReference>
<dbReference type="PROSITE" id="PS51186">
    <property type="entry name" value="GNAT"/>
    <property type="match status" value="1"/>
</dbReference>
<evidence type="ECO:0000256" key="3">
    <source>
        <dbReference type="ARBA" id="ARBA00023315"/>
    </source>
</evidence>
<dbReference type="Pfam" id="PF17668">
    <property type="entry name" value="Acetyltransf_17"/>
    <property type="match status" value="1"/>
</dbReference>